<keyword evidence="4" id="KW-1185">Reference proteome</keyword>
<comment type="caution">
    <text evidence="3">The sequence shown here is derived from an EMBL/GenBank/DDBJ whole genome shotgun (WGS) entry which is preliminary data.</text>
</comment>
<dbReference type="PANTHER" id="PTHR35394:SF5">
    <property type="entry name" value="DUF3176 DOMAIN-CONTAINING PROTEIN"/>
    <property type="match status" value="1"/>
</dbReference>
<keyword evidence="2" id="KW-0812">Transmembrane</keyword>
<keyword evidence="2" id="KW-0472">Membrane</keyword>
<protein>
    <submittedName>
        <fullName evidence="3">Uncharacterized protein</fullName>
    </submittedName>
</protein>
<evidence type="ECO:0000256" key="1">
    <source>
        <dbReference type="SAM" id="MobiDB-lite"/>
    </source>
</evidence>
<feature type="transmembrane region" description="Helical" evidence="2">
    <location>
        <begin position="134"/>
        <end position="154"/>
    </location>
</feature>
<name>A0AAE0M3M9_9PEZI</name>
<feature type="compositionally biased region" description="Basic and acidic residues" evidence="1">
    <location>
        <begin position="1"/>
        <end position="18"/>
    </location>
</feature>
<accession>A0AAE0M3M9</accession>
<evidence type="ECO:0000313" key="4">
    <source>
        <dbReference type="Proteomes" id="UP001286456"/>
    </source>
</evidence>
<sequence length="681" mass="75397">MNSNEGRDQLHDLDHESGPVEYGQQGDPDSPQKKEVLDSPRDDITHLAHKTSSFGSSCASESSTTGLEQCETLAAAEETDKHEPSRRAVAWSWIIEIILCVTSLASLVVIIALLEVYDDKPRDSMDWPITLNTFLAFFTTLTRATFMVAVLESMSQWKWISLKRGDLSLKDFLIMDSASRSVYGSIQVALRLHYKHIITLGAVVSLFGIITSPFTQQMIQYPVRSSVDPTGSASVIATDYYHHPILGGEDFAKLNLNSVATMIDDPPKDLGPDCSSSYCTYPTFKSLGVCAHVANVTSFLTTSVIYDSDPIKWTIGDSYKYLFEFGDNTTAWNATLPNGASHVTPVSYSWSSYATNTTLFFTNDTDLQSTALSYIYLIWSNAGNVSYPGYNDTSSSPTPWRFEAAEIVLNLCVQTYNASYRQPTASITPLSTSYVPASIPNNTLNLAMGCYMYQNTFNCYEDNTPPENSNITLWESDSNSEDDVTKKRLFSADAPSVNMLSHYLAYNLQQIGSSNGVGSYVSGQNDWFLTDAIYGKFDYPQDGLRTDDVEQFRRLRIFYDGTATVLSNYFRSVSNQSINGTSWHDEVYVHIRWEWLTLLVAQLLIAVAFLLVTVLCSRSWGVPVLKSEILAPLLASSEEVRCAMGDIGDLNAAQRRADALAVRLEDGRILLARAEGGSKGG</sequence>
<reference evidence="3" key="1">
    <citation type="journal article" date="2023" name="Mol. Phylogenet. Evol.">
        <title>Genome-scale phylogeny and comparative genomics of the fungal order Sordariales.</title>
        <authorList>
            <person name="Hensen N."/>
            <person name="Bonometti L."/>
            <person name="Westerberg I."/>
            <person name="Brannstrom I.O."/>
            <person name="Guillou S."/>
            <person name="Cros-Aarteil S."/>
            <person name="Calhoun S."/>
            <person name="Haridas S."/>
            <person name="Kuo A."/>
            <person name="Mondo S."/>
            <person name="Pangilinan J."/>
            <person name="Riley R."/>
            <person name="LaButti K."/>
            <person name="Andreopoulos B."/>
            <person name="Lipzen A."/>
            <person name="Chen C."/>
            <person name="Yan M."/>
            <person name="Daum C."/>
            <person name="Ng V."/>
            <person name="Clum A."/>
            <person name="Steindorff A."/>
            <person name="Ohm R.A."/>
            <person name="Martin F."/>
            <person name="Silar P."/>
            <person name="Natvig D.O."/>
            <person name="Lalanne C."/>
            <person name="Gautier V."/>
            <person name="Ament-Velasquez S.L."/>
            <person name="Kruys A."/>
            <person name="Hutchinson M.I."/>
            <person name="Powell A.J."/>
            <person name="Barry K."/>
            <person name="Miller A.N."/>
            <person name="Grigoriev I.V."/>
            <person name="Debuchy R."/>
            <person name="Gladieux P."/>
            <person name="Hiltunen Thoren M."/>
            <person name="Johannesson H."/>
        </authorList>
    </citation>
    <scope>NUCLEOTIDE SEQUENCE</scope>
    <source>
        <strain evidence="3">SMH4131-1</strain>
    </source>
</reference>
<feature type="transmembrane region" description="Helical" evidence="2">
    <location>
        <begin position="197"/>
        <end position="215"/>
    </location>
</feature>
<feature type="transmembrane region" description="Helical" evidence="2">
    <location>
        <begin position="595"/>
        <end position="616"/>
    </location>
</feature>
<evidence type="ECO:0000313" key="3">
    <source>
        <dbReference type="EMBL" id="KAK3317493.1"/>
    </source>
</evidence>
<feature type="transmembrane region" description="Helical" evidence="2">
    <location>
        <begin position="90"/>
        <end position="114"/>
    </location>
</feature>
<dbReference type="EMBL" id="JAUEPO010000007">
    <property type="protein sequence ID" value="KAK3317493.1"/>
    <property type="molecule type" value="Genomic_DNA"/>
</dbReference>
<proteinExistence type="predicted"/>
<dbReference type="Pfam" id="PF11374">
    <property type="entry name" value="DUF3176"/>
    <property type="match status" value="1"/>
</dbReference>
<evidence type="ECO:0000256" key="2">
    <source>
        <dbReference type="SAM" id="Phobius"/>
    </source>
</evidence>
<gene>
    <name evidence="3" type="ORF">B0T19DRAFT_435090</name>
</gene>
<dbReference type="Proteomes" id="UP001286456">
    <property type="component" value="Unassembled WGS sequence"/>
</dbReference>
<feature type="region of interest" description="Disordered" evidence="1">
    <location>
        <begin position="1"/>
        <end position="42"/>
    </location>
</feature>
<keyword evidence="2" id="KW-1133">Transmembrane helix</keyword>
<dbReference type="PANTHER" id="PTHR35394">
    <property type="entry name" value="DUF3176 DOMAIN-CONTAINING PROTEIN"/>
    <property type="match status" value="1"/>
</dbReference>
<reference evidence="3" key="2">
    <citation type="submission" date="2023-06" db="EMBL/GenBank/DDBJ databases">
        <authorList>
            <consortium name="Lawrence Berkeley National Laboratory"/>
            <person name="Haridas S."/>
            <person name="Hensen N."/>
            <person name="Bonometti L."/>
            <person name="Westerberg I."/>
            <person name="Brannstrom I.O."/>
            <person name="Guillou S."/>
            <person name="Cros-Aarteil S."/>
            <person name="Calhoun S."/>
            <person name="Kuo A."/>
            <person name="Mondo S."/>
            <person name="Pangilinan J."/>
            <person name="Riley R."/>
            <person name="Labutti K."/>
            <person name="Andreopoulos B."/>
            <person name="Lipzen A."/>
            <person name="Chen C."/>
            <person name="Yanf M."/>
            <person name="Daum C."/>
            <person name="Ng V."/>
            <person name="Clum A."/>
            <person name="Steindorff A."/>
            <person name="Ohm R."/>
            <person name="Martin F."/>
            <person name="Silar P."/>
            <person name="Natvig D."/>
            <person name="Lalanne C."/>
            <person name="Gautier V."/>
            <person name="Ament-Velasquez S.L."/>
            <person name="Kruys A."/>
            <person name="Hutchinson M.I."/>
            <person name="Powell A.J."/>
            <person name="Barry K."/>
            <person name="Miller A.N."/>
            <person name="Grigoriev I.V."/>
            <person name="Debuchy R."/>
            <person name="Gladieux P."/>
            <person name="Thoren M.H."/>
            <person name="Johannesson H."/>
        </authorList>
    </citation>
    <scope>NUCLEOTIDE SEQUENCE</scope>
    <source>
        <strain evidence="3">SMH4131-1</strain>
    </source>
</reference>
<feature type="compositionally biased region" description="Basic and acidic residues" evidence="1">
    <location>
        <begin position="30"/>
        <end position="42"/>
    </location>
</feature>
<dbReference type="AlphaFoldDB" id="A0AAE0M3M9"/>
<dbReference type="InterPro" id="IPR021514">
    <property type="entry name" value="DUF3176"/>
</dbReference>
<organism evidence="3 4">
    <name type="scientific">Cercophora scortea</name>
    <dbReference type="NCBI Taxonomy" id="314031"/>
    <lineage>
        <taxon>Eukaryota</taxon>
        <taxon>Fungi</taxon>
        <taxon>Dikarya</taxon>
        <taxon>Ascomycota</taxon>
        <taxon>Pezizomycotina</taxon>
        <taxon>Sordariomycetes</taxon>
        <taxon>Sordariomycetidae</taxon>
        <taxon>Sordariales</taxon>
        <taxon>Lasiosphaeriaceae</taxon>
        <taxon>Cercophora</taxon>
    </lineage>
</organism>